<reference evidence="2" key="1">
    <citation type="journal article" date="2024" name="Proc. Natl. Acad. Sci. U.S.A.">
        <title>Extraordinary preservation of gene collinearity over three hundred million years revealed in homosporous lycophytes.</title>
        <authorList>
            <person name="Li C."/>
            <person name="Wickell D."/>
            <person name="Kuo L.Y."/>
            <person name="Chen X."/>
            <person name="Nie B."/>
            <person name="Liao X."/>
            <person name="Peng D."/>
            <person name="Ji J."/>
            <person name="Jenkins J."/>
            <person name="Williams M."/>
            <person name="Shu S."/>
            <person name="Plott C."/>
            <person name="Barry K."/>
            <person name="Rajasekar S."/>
            <person name="Grimwood J."/>
            <person name="Han X."/>
            <person name="Sun S."/>
            <person name="Hou Z."/>
            <person name="He W."/>
            <person name="Dai G."/>
            <person name="Sun C."/>
            <person name="Schmutz J."/>
            <person name="Leebens-Mack J.H."/>
            <person name="Li F.W."/>
            <person name="Wang L."/>
        </authorList>
    </citation>
    <scope>NUCLEOTIDE SEQUENCE [LARGE SCALE GENOMIC DNA]</scope>
    <source>
        <strain evidence="2">cv. PW_Plant_1</strain>
    </source>
</reference>
<comment type="caution">
    <text evidence="1">The sequence shown here is derived from an EMBL/GenBank/DDBJ whole genome shotgun (WGS) entry which is preliminary data.</text>
</comment>
<name>A0ACC2DHP9_DIPCM</name>
<protein>
    <submittedName>
        <fullName evidence="1">Uncharacterized protein</fullName>
    </submittedName>
</protein>
<sequence>MGIDSNGVSETLEGGTSSSPNGGINSGHGWQKVTNPKKLRRQEKANKQGGSTGSSGDKANPNPDSKVFQDLEKEAEDRRHRRDARAASVLNSQTAAIVTENDESDTERENHVQSNDLRNEDVKKPKPSKVKKPKVSVAEAAAAIDASHLGHFLLEISELYQSLPDVQLMRCTDYFGRAFSSVSPAQFAWNKINKGPVSKVVEEPLCHLPDPVIKIVSEWLAHRPAEAFPSFIFWALTDIMEDDESRQGSQKGVKMTVPPPGKTKVAVLVVLALILRKRPEILLQQAAKIRSTSAFQGQEKMATLVWAYGQVAHGDLVAGMSLWVQNLLPLAVGKSSMPASRDVMLQFIESIIFGNMKKARPILLNAVSRKGERLVPPLALESMMQLAFPTESARTKATERFLALYPVVKELALAGLYRSKSTKPVAQQLLPFCLLAASEDVPNLALEACHIFRWCLSQNSDCYKQWEKLHLENLKGSTRVLECLCLEWKESQAHFVPLNDIKRTIAALRAKHRSSLEYAKGDSQLEALLHTADNSCKALEKKLTRAVVYVKAIATIFGAFGIAYACYLLNPNVNPWKWDGQILLSKTHKFI</sequence>
<evidence type="ECO:0000313" key="1">
    <source>
        <dbReference type="EMBL" id="KAJ7553858.1"/>
    </source>
</evidence>
<dbReference type="EMBL" id="CM055097">
    <property type="protein sequence ID" value="KAJ7553858.1"/>
    <property type="molecule type" value="Genomic_DNA"/>
</dbReference>
<gene>
    <name evidence="1" type="ORF">O6H91_06G115700</name>
</gene>
<dbReference type="Proteomes" id="UP001162992">
    <property type="component" value="Chromosome 6"/>
</dbReference>
<proteinExistence type="predicted"/>
<accession>A0ACC2DHP9</accession>
<keyword evidence="2" id="KW-1185">Reference proteome</keyword>
<evidence type="ECO:0000313" key="2">
    <source>
        <dbReference type="Proteomes" id="UP001162992"/>
    </source>
</evidence>
<organism evidence="1 2">
    <name type="scientific">Diphasiastrum complanatum</name>
    <name type="common">Issler's clubmoss</name>
    <name type="synonym">Lycopodium complanatum</name>
    <dbReference type="NCBI Taxonomy" id="34168"/>
    <lineage>
        <taxon>Eukaryota</taxon>
        <taxon>Viridiplantae</taxon>
        <taxon>Streptophyta</taxon>
        <taxon>Embryophyta</taxon>
        <taxon>Tracheophyta</taxon>
        <taxon>Lycopodiopsida</taxon>
        <taxon>Lycopodiales</taxon>
        <taxon>Lycopodiaceae</taxon>
        <taxon>Lycopodioideae</taxon>
        <taxon>Diphasiastrum</taxon>
    </lineage>
</organism>